<dbReference type="SUPFAM" id="SSF57884">
    <property type="entry name" value="Ada DNA repair protein, N-terminal domain (N-Ada 10)"/>
    <property type="match status" value="1"/>
</dbReference>
<keyword evidence="8 16" id="KW-0862">Zinc</keyword>
<gene>
    <name evidence="18" type="ORF">DI565_09400</name>
</gene>
<feature type="binding site" evidence="16">
    <location>
        <position position="75"/>
    </location>
    <ligand>
        <name>Zn(2+)</name>
        <dbReference type="ChEBI" id="CHEBI:29105"/>
    </ligand>
</feature>
<dbReference type="InterPro" id="IPR018062">
    <property type="entry name" value="HTH_AraC-typ_CS"/>
</dbReference>
<feature type="binding site" evidence="16">
    <location>
        <position position="78"/>
    </location>
    <ligand>
        <name>Zn(2+)</name>
        <dbReference type="ChEBI" id="CHEBI:29105"/>
    </ligand>
</feature>
<dbReference type="Pfam" id="PF12833">
    <property type="entry name" value="HTH_18"/>
    <property type="match status" value="1"/>
</dbReference>
<evidence type="ECO:0000256" key="13">
    <source>
        <dbReference type="ARBA" id="ARBA00023204"/>
    </source>
</evidence>
<evidence type="ECO:0000256" key="5">
    <source>
        <dbReference type="ARBA" id="ARBA00022679"/>
    </source>
</evidence>
<evidence type="ECO:0000256" key="8">
    <source>
        <dbReference type="ARBA" id="ARBA00022833"/>
    </source>
</evidence>
<evidence type="ECO:0000256" key="7">
    <source>
        <dbReference type="ARBA" id="ARBA00022763"/>
    </source>
</evidence>
<evidence type="ECO:0000256" key="2">
    <source>
        <dbReference type="ARBA" id="ARBA00008711"/>
    </source>
</evidence>
<dbReference type="PROSITE" id="PS01124">
    <property type="entry name" value="HTH_ARAC_FAMILY_2"/>
    <property type="match status" value="1"/>
</dbReference>
<dbReference type="GO" id="GO:0003700">
    <property type="term" value="F:DNA-binding transcription factor activity"/>
    <property type="evidence" value="ECO:0007669"/>
    <property type="project" value="InterPro"/>
</dbReference>
<dbReference type="InterPro" id="IPR036217">
    <property type="entry name" value="MethylDNA_cys_MeTrfase_DNAb"/>
</dbReference>
<reference evidence="18 19" key="1">
    <citation type="submission" date="2017-08" db="EMBL/GenBank/DDBJ databases">
        <title>Infants hospitalized years apart are colonized by the same room-sourced microbial strains.</title>
        <authorList>
            <person name="Brooks B."/>
            <person name="Olm M.R."/>
            <person name="Firek B.A."/>
            <person name="Baker R."/>
            <person name="Thomas B.C."/>
            <person name="Morowitz M.J."/>
            <person name="Banfield J.F."/>
        </authorList>
    </citation>
    <scope>NUCLEOTIDE SEQUENCE [LARGE SCALE GENOMIC DNA]</scope>
    <source>
        <strain evidence="18">S2_005_003_R2_43</strain>
    </source>
</reference>
<keyword evidence="12" id="KW-0804">Transcription</keyword>
<name>A0A2W5KGD0_ANCNO</name>
<comment type="caution">
    <text evidence="18">The sequence shown here is derived from an EMBL/GenBank/DDBJ whole genome shotgun (WGS) entry which is preliminary data.</text>
</comment>
<accession>A0A2W5KGD0</accession>
<evidence type="ECO:0000313" key="18">
    <source>
        <dbReference type="EMBL" id="PZQ16012.1"/>
    </source>
</evidence>
<dbReference type="FunFam" id="1.10.10.10:FF:000214">
    <property type="entry name" value="Methylated-DNA--protein-cysteine methyltransferase"/>
    <property type="match status" value="1"/>
</dbReference>
<evidence type="ECO:0000256" key="6">
    <source>
        <dbReference type="ARBA" id="ARBA00022723"/>
    </source>
</evidence>
<organism evidence="18 19">
    <name type="scientific">Ancylobacter novellus</name>
    <name type="common">Thiobacillus novellus</name>
    <dbReference type="NCBI Taxonomy" id="921"/>
    <lineage>
        <taxon>Bacteria</taxon>
        <taxon>Pseudomonadati</taxon>
        <taxon>Pseudomonadota</taxon>
        <taxon>Alphaproteobacteria</taxon>
        <taxon>Hyphomicrobiales</taxon>
        <taxon>Xanthobacteraceae</taxon>
        <taxon>Ancylobacter</taxon>
    </lineage>
</organism>
<dbReference type="PANTHER" id="PTHR10815:SF14">
    <property type="entry name" value="BIFUNCTIONAL TRANSCRIPTIONAL ACTIVATOR_DNA REPAIR ENZYME ADA"/>
    <property type="match status" value="1"/>
</dbReference>
<dbReference type="FunFam" id="3.40.10.10:FF:000001">
    <property type="entry name" value="DNA-3-methyladenine glycosylase 2"/>
    <property type="match status" value="1"/>
</dbReference>
<feature type="active site" description="Nucleophile; methyl group acceptor from methylphosphotriester" evidence="15">
    <location>
        <position position="44"/>
    </location>
</feature>
<dbReference type="EMBL" id="QFPN01000004">
    <property type="protein sequence ID" value="PZQ16012.1"/>
    <property type="molecule type" value="Genomic_DNA"/>
</dbReference>
<dbReference type="InterPro" id="IPR009057">
    <property type="entry name" value="Homeodomain-like_sf"/>
</dbReference>
<dbReference type="InterPro" id="IPR016221">
    <property type="entry name" value="Bifunct_regulatory_prot_Ada"/>
</dbReference>
<evidence type="ECO:0000256" key="3">
    <source>
        <dbReference type="ARBA" id="ARBA00011918"/>
    </source>
</evidence>
<dbReference type="InterPro" id="IPR004026">
    <property type="entry name" value="Ada_DNA_repair_Zn-bd"/>
</dbReference>
<dbReference type="PROSITE" id="PS00374">
    <property type="entry name" value="MGMT"/>
    <property type="match status" value="1"/>
</dbReference>
<dbReference type="GO" id="GO:0032259">
    <property type="term" value="P:methylation"/>
    <property type="evidence" value="ECO:0007669"/>
    <property type="project" value="UniProtKB-KW"/>
</dbReference>
<dbReference type="InterPro" id="IPR018060">
    <property type="entry name" value="HTH_AraC"/>
</dbReference>
<evidence type="ECO:0000256" key="15">
    <source>
        <dbReference type="PIRSR" id="PIRSR000409-1"/>
    </source>
</evidence>
<dbReference type="GO" id="GO:0003908">
    <property type="term" value="F:methylated-DNA-[protein]-cysteine S-methyltransferase activity"/>
    <property type="evidence" value="ECO:0007669"/>
    <property type="project" value="UniProtKB-EC"/>
</dbReference>
<dbReference type="PIRSF" id="PIRSF000409">
    <property type="entry name" value="Ada"/>
    <property type="match status" value="1"/>
</dbReference>
<dbReference type="CDD" id="cd06445">
    <property type="entry name" value="ATase"/>
    <property type="match status" value="1"/>
</dbReference>
<dbReference type="SMART" id="SM00342">
    <property type="entry name" value="HTH_ARAC"/>
    <property type="match status" value="1"/>
</dbReference>
<dbReference type="GO" id="GO:0008270">
    <property type="term" value="F:zinc ion binding"/>
    <property type="evidence" value="ECO:0007669"/>
    <property type="project" value="InterPro"/>
</dbReference>
<dbReference type="Pfam" id="PF02805">
    <property type="entry name" value="Ada_Zn_binding"/>
    <property type="match status" value="1"/>
</dbReference>
<evidence type="ECO:0000256" key="11">
    <source>
        <dbReference type="ARBA" id="ARBA00023159"/>
    </source>
</evidence>
<dbReference type="Gene3D" id="1.10.10.10">
    <property type="entry name" value="Winged helix-like DNA-binding domain superfamily/Winged helix DNA-binding domain"/>
    <property type="match status" value="1"/>
</dbReference>
<comment type="cofactor">
    <cofactor evidence="16">
        <name>Zn(2+)</name>
        <dbReference type="ChEBI" id="CHEBI:29105"/>
    </cofactor>
    <text evidence="16">Binds 1 zinc ion per subunit.</text>
</comment>
<dbReference type="AlphaFoldDB" id="A0A2W5KGD0"/>
<dbReference type="InterPro" id="IPR035451">
    <property type="entry name" value="Ada-like_dom_sf"/>
</dbReference>
<dbReference type="Proteomes" id="UP000249577">
    <property type="component" value="Unassembled WGS sequence"/>
</dbReference>
<keyword evidence="5 18" id="KW-0808">Transferase</keyword>
<dbReference type="Pfam" id="PF01035">
    <property type="entry name" value="DNA_binding_1"/>
    <property type="match status" value="1"/>
</dbReference>
<protein>
    <recommendedName>
        <fullName evidence="3">methylated-DNA--[protein]-cysteine S-methyltransferase</fullName>
        <ecNumber evidence="3">2.1.1.63</ecNumber>
    </recommendedName>
</protein>
<feature type="active site" description="Nucleophile; methyl group acceptor from either O6-methylguanine or O4-methylthymine" evidence="15">
    <location>
        <position position="329"/>
    </location>
</feature>
<keyword evidence="9" id="KW-0805">Transcription regulation</keyword>
<evidence type="ECO:0000256" key="16">
    <source>
        <dbReference type="PIRSR" id="PIRSR000409-3"/>
    </source>
</evidence>
<evidence type="ECO:0000259" key="17">
    <source>
        <dbReference type="PROSITE" id="PS01124"/>
    </source>
</evidence>
<keyword evidence="6 16" id="KW-0479">Metal-binding</keyword>
<keyword evidence="7" id="KW-0227">DNA damage</keyword>
<keyword evidence="10 18" id="KW-0238">DNA-binding</keyword>
<dbReference type="SUPFAM" id="SSF46689">
    <property type="entry name" value="Homeodomain-like"/>
    <property type="match status" value="1"/>
</dbReference>
<comment type="similarity">
    <text evidence="2">Belongs to the MGMT family.</text>
</comment>
<dbReference type="NCBIfam" id="TIGR00589">
    <property type="entry name" value="ogt"/>
    <property type="match status" value="1"/>
</dbReference>
<dbReference type="GO" id="GO:0043565">
    <property type="term" value="F:sequence-specific DNA binding"/>
    <property type="evidence" value="ECO:0007669"/>
    <property type="project" value="InterPro"/>
</dbReference>
<dbReference type="InterPro" id="IPR001497">
    <property type="entry name" value="MethylDNA_cys_MeTrfase_AS"/>
</dbReference>
<comment type="catalytic activity">
    <reaction evidence="14">
        <text>a 6-O-methyl-2'-deoxyguanosine in DNA + L-cysteinyl-[protein] = S-methyl-L-cysteinyl-[protein] + a 2'-deoxyguanosine in DNA</text>
        <dbReference type="Rhea" id="RHEA:24000"/>
        <dbReference type="Rhea" id="RHEA-COMP:10131"/>
        <dbReference type="Rhea" id="RHEA-COMP:10132"/>
        <dbReference type="Rhea" id="RHEA-COMP:11367"/>
        <dbReference type="Rhea" id="RHEA-COMP:11368"/>
        <dbReference type="ChEBI" id="CHEBI:29950"/>
        <dbReference type="ChEBI" id="CHEBI:82612"/>
        <dbReference type="ChEBI" id="CHEBI:85445"/>
        <dbReference type="ChEBI" id="CHEBI:85448"/>
        <dbReference type="EC" id="2.1.1.63"/>
    </reaction>
</comment>
<comment type="catalytic activity">
    <reaction evidence="1">
        <text>a 4-O-methyl-thymidine in DNA + L-cysteinyl-[protein] = a thymidine in DNA + S-methyl-L-cysteinyl-[protein]</text>
        <dbReference type="Rhea" id="RHEA:53428"/>
        <dbReference type="Rhea" id="RHEA-COMP:10131"/>
        <dbReference type="Rhea" id="RHEA-COMP:10132"/>
        <dbReference type="Rhea" id="RHEA-COMP:13555"/>
        <dbReference type="Rhea" id="RHEA-COMP:13556"/>
        <dbReference type="ChEBI" id="CHEBI:29950"/>
        <dbReference type="ChEBI" id="CHEBI:82612"/>
        <dbReference type="ChEBI" id="CHEBI:137386"/>
        <dbReference type="ChEBI" id="CHEBI:137387"/>
        <dbReference type="EC" id="2.1.1.63"/>
    </reaction>
</comment>
<dbReference type="SUPFAM" id="SSF53155">
    <property type="entry name" value="Methylated DNA-protein cysteine methyltransferase domain"/>
    <property type="match status" value="1"/>
</dbReference>
<dbReference type="InterPro" id="IPR014048">
    <property type="entry name" value="MethylDNA_cys_MeTrfase_DNA-bd"/>
</dbReference>
<sequence>MQTTLPSLTPPNVASDPRWRAVLARDPGADGTFVYAVKTTGIYCRPSCPARRAKPENVEFHPSCEGAEAAGFRPCLRCRPDTTPPASARAATVAKACRIIEAAEQAPALEALARACGLSPYHFHRLFKAETGLTPKAYAAAERARRLRRELSDRDVSVTSALYGAGFGSSSRLYESADAALGMRPGQFRAGGAGATIRFAIAECSLGCVLAAESEKGVCAITLGDDPEALLRDLQDRFPEAELIGGDEGFEAVVAKVVGLVENPSLGLGLPLDIRGTAFQQRVWAALRDLKPGTTASYAEVAAQIGAPSAVRAVARACGANAIALAIPCHRVVRADGGLSGYRWGVERKRALLDRERKAKA</sequence>
<dbReference type="Gene3D" id="3.40.10.10">
    <property type="entry name" value="DNA Methylphosphotriester Repair Domain"/>
    <property type="match status" value="1"/>
</dbReference>
<dbReference type="Gene3D" id="3.30.160.70">
    <property type="entry name" value="Methylated DNA-protein cysteine methyltransferase domain"/>
    <property type="match status" value="1"/>
</dbReference>
<dbReference type="InterPro" id="IPR036388">
    <property type="entry name" value="WH-like_DNA-bd_sf"/>
</dbReference>
<keyword evidence="4 18" id="KW-0489">Methyltransferase</keyword>
<dbReference type="PANTHER" id="PTHR10815">
    <property type="entry name" value="METHYLATED-DNA--PROTEIN-CYSTEINE METHYLTRANSFERASE"/>
    <property type="match status" value="1"/>
</dbReference>
<keyword evidence="13" id="KW-0234">DNA repair</keyword>
<evidence type="ECO:0000256" key="9">
    <source>
        <dbReference type="ARBA" id="ARBA00023015"/>
    </source>
</evidence>
<dbReference type="NCBIfam" id="NF011964">
    <property type="entry name" value="PRK15435.1"/>
    <property type="match status" value="1"/>
</dbReference>
<dbReference type="SUPFAM" id="SSF46767">
    <property type="entry name" value="Methylated DNA-protein cysteine methyltransferase, C-terminal domain"/>
    <property type="match status" value="1"/>
</dbReference>
<evidence type="ECO:0000256" key="12">
    <source>
        <dbReference type="ARBA" id="ARBA00023163"/>
    </source>
</evidence>
<feature type="binding site" evidence="16">
    <location>
        <position position="44"/>
    </location>
    <ligand>
        <name>Zn(2+)</name>
        <dbReference type="ChEBI" id="CHEBI:29105"/>
    </ligand>
</feature>
<dbReference type="Gene3D" id="1.10.10.60">
    <property type="entry name" value="Homeodomain-like"/>
    <property type="match status" value="1"/>
</dbReference>
<dbReference type="InterPro" id="IPR036631">
    <property type="entry name" value="MGMT_N_sf"/>
</dbReference>
<dbReference type="EC" id="2.1.1.63" evidence="3"/>
<evidence type="ECO:0000313" key="19">
    <source>
        <dbReference type="Proteomes" id="UP000249577"/>
    </source>
</evidence>
<dbReference type="PROSITE" id="PS00041">
    <property type="entry name" value="HTH_ARAC_FAMILY_1"/>
    <property type="match status" value="1"/>
</dbReference>
<evidence type="ECO:0000256" key="14">
    <source>
        <dbReference type="ARBA" id="ARBA00049348"/>
    </source>
</evidence>
<evidence type="ECO:0000256" key="1">
    <source>
        <dbReference type="ARBA" id="ARBA00001286"/>
    </source>
</evidence>
<keyword evidence="11" id="KW-0010">Activator</keyword>
<feature type="binding site" evidence="16">
    <location>
        <position position="48"/>
    </location>
    <ligand>
        <name>Zn(2+)</name>
        <dbReference type="ChEBI" id="CHEBI:29105"/>
    </ligand>
</feature>
<dbReference type="GO" id="GO:0006307">
    <property type="term" value="P:DNA alkylation repair"/>
    <property type="evidence" value="ECO:0007669"/>
    <property type="project" value="UniProtKB-ARBA"/>
</dbReference>
<evidence type="ECO:0000256" key="4">
    <source>
        <dbReference type="ARBA" id="ARBA00022603"/>
    </source>
</evidence>
<feature type="domain" description="HTH araC/xylS-type" evidence="17">
    <location>
        <begin position="94"/>
        <end position="191"/>
    </location>
</feature>
<proteinExistence type="inferred from homology"/>
<evidence type="ECO:0000256" key="10">
    <source>
        <dbReference type="ARBA" id="ARBA00023125"/>
    </source>
</evidence>